<keyword evidence="7" id="KW-0626">Porin</keyword>
<keyword evidence="6" id="KW-0406">Ion transport</keyword>
<dbReference type="GO" id="GO:0009279">
    <property type="term" value="C:cell outer membrane"/>
    <property type="evidence" value="ECO:0007669"/>
    <property type="project" value="UniProtKB-SubCell"/>
</dbReference>
<feature type="signal peptide" evidence="10">
    <location>
        <begin position="1"/>
        <end position="22"/>
    </location>
</feature>
<keyword evidence="3" id="KW-0813">Transport</keyword>
<dbReference type="NCBIfam" id="NF006860">
    <property type="entry name" value="PRK09360.1"/>
    <property type="match status" value="1"/>
</dbReference>
<dbReference type="Gene3D" id="2.40.170.10">
    <property type="entry name" value="Porin, LamB type"/>
    <property type="match status" value="1"/>
</dbReference>
<dbReference type="PANTHER" id="PTHR38762:SF1">
    <property type="entry name" value="CRYPTIC OUTER MEMBRANE PORIN BGLH-RELATED"/>
    <property type="match status" value="1"/>
</dbReference>
<dbReference type="SUPFAM" id="SSF56935">
    <property type="entry name" value="Porins"/>
    <property type="match status" value="1"/>
</dbReference>
<accession>A0A5J6WFP2</accession>
<keyword evidence="8" id="KW-0472">Membrane</keyword>
<evidence type="ECO:0000256" key="1">
    <source>
        <dbReference type="ARBA" id="ARBA00004571"/>
    </source>
</evidence>
<evidence type="ECO:0000256" key="3">
    <source>
        <dbReference type="ARBA" id="ARBA00022448"/>
    </source>
</evidence>
<dbReference type="Pfam" id="PF02264">
    <property type="entry name" value="LamB"/>
    <property type="match status" value="1"/>
</dbReference>
<keyword evidence="9" id="KW-0998">Cell outer membrane</keyword>
<keyword evidence="10" id="KW-0732">Signal</keyword>
<evidence type="ECO:0000256" key="7">
    <source>
        <dbReference type="ARBA" id="ARBA00023114"/>
    </source>
</evidence>
<proteinExistence type="inferred from homology"/>
<evidence type="ECO:0000256" key="10">
    <source>
        <dbReference type="SAM" id="SignalP"/>
    </source>
</evidence>
<dbReference type="KEGG" id="mmaa:FR932_02370"/>
<dbReference type="AlphaFoldDB" id="A0A5J6WFP2"/>
<dbReference type="InterPro" id="IPR036998">
    <property type="entry name" value="Porin_LamB_sf"/>
</dbReference>
<protein>
    <submittedName>
        <fullName evidence="11">Maltoporin LamB</fullName>
    </submittedName>
</protein>
<evidence type="ECO:0000313" key="12">
    <source>
        <dbReference type="Proteomes" id="UP000327424"/>
    </source>
</evidence>
<dbReference type="GO" id="GO:0046930">
    <property type="term" value="C:pore complex"/>
    <property type="evidence" value="ECO:0007669"/>
    <property type="project" value="UniProtKB-KW"/>
</dbReference>
<evidence type="ECO:0000256" key="8">
    <source>
        <dbReference type="ARBA" id="ARBA00023136"/>
    </source>
</evidence>
<evidence type="ECO:0000256" key="6">
    <source>
        <dbReference type="ARBA" id="ARBA00023065"/>
    </source>
</evidence>
<dbReference type="PANTHER" id="PTHR38762">
    <property type="entry name" value="CRYPTIC OUTER MEMBRANE PORIN BGLH-RELATED"/>
    <property type="match status" value="1"/>
</dbReference>
<dbReference type="OrthoDB" id="106611at2"/>
<feature type="chain" id="PRO_5023807972" evidence="10">
    <location>
        <begin position="23"/>
        <end position="446"/>
    </location>
</feature>
<evidence type="ECO:0000256" key="9">
    <source>
        <dbReference type="ARBA" id="ARBA00023237"/>
    </source>
</evidence>
<dbReference type="EMBL" id="CP044399">
    <property type="protein sequence ID" value="QFI36757.1"/>
    <property type="molecule type" value="Genomic_DNA"/>
</dbReference>
<reference evidence="11 12" key="1">
    <citation type="submission" date="2019-09" db="EMBL/GenBank/DDBJ databases">
        <title>Hybrid Assembly of the complete Genome of the Deep-Sea Bacterium Moritella marina from long Nanopore and Illumina reads.</title>
        <authorList>
            <person name="Magin S."/>
            <person name="Georgoulis A."/>
            <person name="Papadimitriou K."/>
            <person name="Iliakis G."/>
            <person name="Vorgias C.E."/>
        </authorList>
    </citation>
    <scope>NUCLEOTIDE SEQUENCE [LARGE SCALE GENOMIC DNA]</scope>
    <source>
        <strain evidence="11 12">MP-1</strain>
    </source>
</reference>
<keyword evidence="12" id="KW-1185">Reference proteome</keyword>
<comment type="similarity">
    <text evidence="2">Belongs to the porin LamB (TC 1.B.3) family.</text>
</comment>
<dbReference type="InterPro" id="IPR050286">
    <property type="entry name" value="G_neg_Bact_CarbUptk_Porin"/>
</dbReference>
<dbReference type="InterPro" id="IPR003192">
    <property type="entry name" value="Porin_LamB"/>
</dbReference>
<evidence type="ECO:0000313" key="11">
    <source>
        <dbReference type="EMBL" id="QFI36757.1"/>
    </source>
</evidence>
<dbReference type="GO" id="GO:0006811">
    <property type="term" value="P:monoatomic ion transport"/>
    <property type="evidence" value="ECO:0007669"/>
    <property type="project" value="UniProtKB-KW"/>
</dbReference>
<dbReference type="GO" id="GO:0015774">
    <property type="term" value="P:polysaccharide transport"/>
    <property type="evidence" value="ECO:0007669"/>
    <property type="project" value="TreeGrafter"/>
</dbReference>
<keyword evidence="4" id="KW-1134">Transmembrane beta strand</keyword>
<evidence type="ECO:0000256" key="5">
    <source>
        <dbReference type="ARBA" id="ARBA00022692"/>
    </source>
</evidence>
<comment type="subcellular location">
    <subcellularLocation>
        <location evidence="1">Cell outer membrane</location>
        <topology evidence="1">Multi-pass membrane protein</topology>
    </subcellularLocation>
</comment>
<dbReference type="RefSeq" id="WP_019441991.1">
    <property type="nucleotide sequence ID" value="NZ_ALOE01000023.1"/>
</dbReference>
<keyword evidence="5" id="KW-0812">Transmembrane</keyword>
<dbReference type="GO" id="GO:0015144">
    <property type="term" value="F:carbohydrate transmembrane transporter activity"/>
    <property type="evidence" value="ECO:0007669"/>
    <property type="project" value="TreeGrafter"/>
</dbReference>
<name>A0A5J6WFP2_MORMI</name>
<organism evidence="11 12">
    <name type="scientific">Moritella marina ATCC 15381</name>
    <dbReference type="NCBI Taxonomy" id="1202962"/>
    <lineage>
        <taxon>Bacteria</taxon>
        <taxon>Pseudomonadati</taxon>
        <taxon>Pseudomonadota</taxon>
        <taxon>Gammaproteobacteria</taxon>
        <taxon>Alteromonadales</taxon>
        <taxon>Moritellaceae</taxon>
        <taxon>Moritella</taxon>
    </lineage>
</organism>
<evidence type="ECO:0000256" key="2">
    <source>
        <dbReference type="ARBA" id="ARBA00007055"/>
    </source>
</evidence>
<gene>
    <name evidence="11" type="primary">lamB</name>
    <name evidence="11" type="ORF">FR932_02370</name>
</gene>
<evidence type="ECO:0000256" key="4">
    <source>
        <dbReference type="ARBA" id="ARBA00022452"/>
    </source>
</evidence>
<dbReference type="Proteomes" id="UP000327424">
    <property type="component" value="Chromosome"/>
</dbReference>
<dbReference type="GO" id="GO:0015288">
    <property type="term" value="F:porin activity"/>
    <property type="evidence" value="ECO:0007669"/>
    <property type="project" value="UniProtKB-KW"/>
</dbReference>
<dbReference type="CDD" id="cd01346">
    <property type="entry name" value="Maltoporin-like"/>
    <property type="match status" value="1"/>
</dbReference>
<sequence length="446" mass="48690">MKNLNRVAIAVSAALLTSAVGAVDFNGYMRAGTGLSGNNGENYSFEKNKIGRLGNENDLYAEFGFRQELPKITGMEDQKWVVDAMIAQGNSGNNGWEDGDFNVAQFNVQATGLFASDKDATLWAGKRYYQRKDIHITDFYYLNTSGGAGGGIENVSVGPGKLSAAWMLDDGTQKLTTTKQEYQWVEKDTDNDPSTEPDRTWEQVDVVTEKSDSVNGHIFDVRYAGLNLWSDATLELAAVYNFANESEGQDVKADDGVMLTAIVQQGLSNGFNQTVLQYGTSSYGAQMADLGSGAWFDRSGEQNDANGYRVINWGVMSFGDKIEVGHQLMYAASTDASYGDGVTGSTVTVKGDHSLMSAVVRPMYKWNQNMKTILELGVFSESYDGRDDKGGSKATIAQAWSMGESFWARPEIRVFASYLTDDEGTTMGSSKGDSDYSIGMQVEAWF</sequence>